<feature type="transmembrane region" description="Helical" evidence="1">
    <location>
        <begin position="64"/>
        <end position="84"/>
    </location>
</feature>
<reference evidence="2 3" key="1">
    <citation type="journal article" date="2014" name="Int. J. Syst. Evol. Microbiol.">
        <title>Nitrososphaera viennensis gen. nov., sp. nov., an aerobic and mesophilic, ammonia-oxidizing archaeon from soil and a member of the archaeal phylum Thaumarchaeota.</title>
        <authorList>
            <person name="Stieglmeier M."/>
            <person name="Klingl A."/>
            <person name="Alves R.J."/>
            <person name="Rittmann S.K."/>
            <person name="Melcher M."/>
            <person name="Leisch N."/>
            <person name="Schleper C."/>
        </authorList>
    </citation>
    <scope>NUCLEOTIDE SEQUENCE [LARGE SCALE GENOMIC DNA]</scope>
    <source>
        <strain evidence="2">EN76</strain>
    </source>
</reference>
<evidence type="ECO:0000313" key="2">
    <source>
        <dbReference type="EMBL" id="AIC14581.1"/>
    </source>
</evidence>
<keyword evidence="1" id="KW-0812">Transmembrane</keyword>
<dbReference type="AlphaFoldDB" id="A0A060HLX2"/>
<dbReference type="RefSeq" id="WP_227717437.1">
    <property type="nucleotide sequence ID" value="NZ_CP007536.1"/>
</dbReference>
<feature type="transmembrane region" description="Helical" evidence="1">
    <location>
        <begin position="21"/>
        <end position="44"/>
    </location>
</feature>
<proteinExistence type="predicted"/>
<dbReference type="KEGG" id="nvn:NVIE_003880"/>
<keyword evidence="1" id="KW-1133">Transmembrane helix</keyword>
<dbReference type="EMBL" id="CP007536">
    <property type="protein sequence ID" value="AIC14581.1"/>
    <property type="molecule type" value="Genomic_DNA"/>
</dbReference>
<dbReference type="STRING" id="926571.NVIE_003880"/>
<dbReference type="InterPro" id="IPR036927">
    <property type="entry name" value="Cyt_c_oxase-like_su1_sf"/>
</dbReference>
<feature type="transmembrane region" description="Helical" evidence="1">
    <location>
        <begin position="158"/>
        <end position="180"/>
    </location>
</feature>
<dbReference type="GeneID" id="74945649"/>
<accession>A0A060HLX2</accession>
<dbReference type="Proteomes" id="UP000027093">
    <property type="component" value="Chromosome"/>
</dbReference>
<dbReference type="Gene3D" id="1.20.210.10">
    <property type="entry name" value="Cytochrome c oxidase-like, subunit I domain"/>
    <property type="match status" value="1"/>
</dbReference>
<keyword evidence="3" id="KW-1185">Reference proteome</keyword>
<protein>
    <submittedName>
        <fullName evidence="2">Uncharacterized protein</fullName>
    </submittedName>
</protein>
<name>A0A060HLX2_9ARCH</name>
<gene>
    <name evidence="2" type="ORF">NVIE_003880</name>
</gene>
<keyword evidence="1" id="KW-0472">Membrane</keyword>
<feature type="transmembrane region" description="Helical" evidence="1">
    <location>
        <begin position="104"/>
        <end position="126"/>
    </location>
</feature>
<sequence>MMGRSGFAGDDNNVWAKRFMMAAIIQGTILAGLTIFLLLSQISFLKPEISRVIAGGGAGTWFTFGYVLYIVIGVIGVAVSALFYHYLENIMGKRMQRGTKVLAWVHLVLMNVGTVATMGMLMYAGYLGGAAMLPESVGGKGFNAGQAHEILAPFVEPISAAVFVTVLGVVAGGAGFLLTYRTSSSSSESFSRGKTGKGATEAA</sequence>
<organism evidence="2 3">
    <name type="scientific">Nitrososphaera viennensis EN76</name>
    <dbReference type="NCBI Taxonomy" id="926571"/>
    <lineage>
        <taxon>Archaea</taxon>
        <taxon>Nitrososphaerota</taxon>
        <taxon>Nitrososphaeria</taxon>
        <taxon>Nitrososphaerales</taxon>
        <taxon>Nitrososphaeraceae</taxon>
        <taxon>Nitrososphaera</taxon>
    </lineage>
</organism>
<dbReference type="SUPFAM" id="SSF81442">
    <property type="entry name" value="Cytochrome c oxidase subunit I-like"/>
    <property type="match status" value="1"/>
</dbReference>
<evidence type="ECO:0000256" key="1">
    <source>
        <dbReference type="SAM" id="Phobius"/>
    </source>
</evidence>
<dbReference type="HOGENOM" id="CLU_117038_0_0_2"/>
<evidence type="ECO:0000313" key="3">
    <source>
        <dbReference type="Proteomes" id="UP000027093"/>
    </source>
</evidence>